<proteinExistence type="predicted"/>
<evidence type="ECO:0000313" key="1">
    <source>
        <dbReference type="EMBL" id="MFC0078567.1"/>
    </source>
</evidence>
<name>A0ABV6BX16_9FLAO</name>
<dbReference type="EMBL" id="JBHLYW010000010">
    <property type="protein sequence ID" value="MFC0078567.1"/>
    <property type="molecule type" value="Genomic_DNA"/>
</dbReference>
<evidence type="ECO:0000313" key="2">
    <source>
        <dbReference type="Proteomes" id="UP001589734"/>
    </source>
</evidence>
<comment type="caution">
    <text evidence="1">The sequence shown here is derived from an EMBL/GenBank/DDBJ whole genome shotgun (WGS) entry which is preliminary data.</text>
</comment>
<accession>A0ABV6BX16</accession>
<protein>
    <submittedName>
        <fullName evidence="1">Uncharacterized protein</fullName>
    </submittedName>
</protein>
<dbReference type="Proteomes" id="UP001589734">
    <property type="component" value="Unassembled WGS sequence"/>
</dbReference>
<reference evidence="1 2" key="1">
    <citation type="submission" date="2024-09" db="EMBL/GenBank/DDBJ databases">
        <authorList>
            <person name="Sun Q."/>
            <person name="Mori K."/>
        </authorList>
    </citation>
    <scope>NUCLEOTIDE SEQUENCE [LARGE SCALE GENOMIC DNA]</scope>
    <source>
        <strain evidence="1 2">CGMCC 1.12926</strain>
    </source>
</reference>
<gene>
    <name evidence="1" type="ORF">ACFFLS_16070</name>
</gene>
<dbReference type="RefSeq" id="WP_379684482.1">
    <property type="nucleotide sequence ID" value="NZ_JBHLYW010000010.1"/>
</dbReference>
<sequence length="409" mass="48751">MPFDMENTEFENQKRAYSNYVSFFYPDLKWTTTIYKDLYNILDEGLGLTTVSLGDYFLEKFLNTISDNLITIENKVNAYARSKNFDDIQKEHIFYYKPFLENCLNGLLEKYKLKKESKIKKEKIMTHYDKIIKELQIIDIIFKSQMDATIHLGSGIGLARFCNEIFIFSDIELFGIGSYKVEYTSRLENSNNKSLLLNELVNIYNISAGLYNYYIENLYNHPNRKEIFKGKDARQQIIDSTGYYNFINYRASFCFFGIEKNEIGPTFLQNNFSYNCKNETLVNFCVQLLEFIKLSGVIPESTVNSIEEKNRHPNIFNGNDNKAFNLFDDFTKEITDNYQDYSFIFQKMKSENLISKRVMHKEFMEWLFNNKYINENCYQKFLDKESFSKKYDRGMRPTRYYNIKNKFFK</sequence>
<organism evidence="1 2">
    <name type="scientific">Flavobacterium procerum</name>
    <dbReference type="NCBI Taxonomy" id="1455569"/>
    <lineage>
        <taxon>Bacteria</taxon>
        <taxon>Pseudomonadati</taxon>
        <taxon>Bacteroidota</taxon>
        <taxon>Flavobacteriia</taxon>
        <taxon>Flavobacteriales</taxon>
        <taxon>Flavobacteriaceae</taxon>
        <taxon>Flavobacterium</taxon>
    </lineage>
</organism>
<keyword evidence="2" id="KW-1185">Reference proteome</keyword>